<dbReference type="PANTHER" id="PTHR37489:SF1">
    <property type="entry name" value="DUF3500 DOMAIN-CONTAINING PROTEIN"/>
    <property type="match status" value="1"/>
</dbReference>
<evidence type="ECO:0008006" key="4">
    <source>
        <dbReference type="Google" id="ProtNLM"/>
    </source>
</evidence>
<comment type="caution">
    <text evidence="2">The sequence shown here is derived from an EMBL/GenBank/DDBJ whole genome shotgun (WGS) entry which is preliminary data.</text>
</comment>
<feature type="signal peptide" evidence="1">
    <location>
        <begin position="1"/>
        <end position="20"/>
    </location>
</feature>
<evidence type="ECO:0000313" key="2">
    <source>
        <dbReference type="EMBL" id="TWT70315.1"/>
    </source>
</evidence>
<sequence length="348" mass="38721" precursor="true">MKRFPLAILALCLIGLSVMSGLKVGDPPGVQMHQHAKAFLSTLDKDQASQAVIPFDDERRVQWHFIPMKTRKGLMLGDMTEAQRTGALRLLRAALSEVGYRKADQIRSMEQVLNVLEGDGGNWTRDPMKYYVTVFGEPDDQKPWGLSFEGHHLSLNFVCRGGRIVDSTPQFMASNPATLMNEVEDPSVALHKGARILRDEEQLGFDLVNSLTDTQKSDAIIAEKALSEIRFAGQAQADVTAPEGIRYQKLDADQQQILQRLVDTYIDVVPEPVAVARRDGIAENGWNQIHFAWAGATEPGIGHYYRVQGKSFLIEFVNTQSDAVGNPANHIHCVWRDLTGDFDLPPSQ</sequence>
<dbReference type="OrthoDB" id="581140at2"/>
<reference evidence="2 3" key="1">
    <citation type="submission" date="2019-02" db="EMBL/GenBank/DDBJ databases">
        <title>Deep-cultivation of Planctomycetes and their phenomic and genomic characterization uncovers novel biology.</title>
        <authorList>
            <person name="Wiegand S."/>
            <person name="Jogler M."/>
            <person name="Boedeker C."/>
            <person name="Pinto D."/>
            <person name="Vollmers J."/>
            <person name="Rivas-Marin E."/>
            <person name="Kohn T."/>
            <person name="Peeters S.H."/>
            <person name="Heuer A."/>
            <person name="Rast P."/>
            <person name="Oberbeckmann S."/>
            <person name="Bunk B."/>
            <person name="Jeske O."/>
            <person name="Meyerdierks A."/>
            <person name="Storesund J.E."/>
            <person name="Kallscheuer N."/>
            <person name="Luecker S."/>
            <person name="Lage O.M."/>
            <person name="Pohl T."/>
            <person name="Merkel B.J."/>
            <person name="Hornburger P."/>
            <person name="Mueller R.-W."/>
            <person name="Bruemmer F."/>
            <person name="Labrenz M."/>
            <person name="Spormann A.M."/>
            <person name="Op Den Camp H."/>
            <person name="Overmann J."/>
            <person name="Amann R."/>
            <person name="Jetten M.S.M."/>
            <person name="Mascher T."/>
            <person name="Medema M.H."/>
            <person name="Devos D.P."/>
            <person name="Kaster A.-K."/>
            <person name="Ovreas L."/>
            <person name="Rohde M."/>
            <person name="Galperin M.Y."/>
            <person name="Jogler C."/>
        </authorList>
    </citation>
    <scope>NUCLEOTIDE SEQUENCE [LARGE SCALE GENOMIC DNA]</scope>
    <source>
        <strain evidence="2 3">Pan14r</strain>
    </source>
</reference>
<dbReference type="EMBL" id="SJPL01000001">
    <property type="protein sequence ID" value="TWT70315.1"/>
    <property type="molecule type" value="Genomic_DNA"/>
</dbReference>
<dbReference type="Proteomes" id="UP000317238">
    <property type="component" value="Unassembled WGS sequence"/>
</dbReference>
<dbReference type="PANTHER" id="PTHR37489">
    <property type="entry name" value="DUF3500 DOMAIN-CONTAINING PROTEIN"/>
    <property type="match status" value="1"/>
</dbReference>
<accession>A0A5C5Y7P1</accession>
<gene>
    <name evidence="2" type="ORF">Pan14r_26200</name>
</gene>
<dbReference type="RefSeq" id="WP_145301434.1">
    <property type="nucleotide sequence ID" value="NZ_CP036319.1"/>
</dbReference>
<evidence type="ECO:0000256" key="1">
    <source>
        <dbReference type="SAM" id="SignalP"/>
    </source>
</evidence>
<keyword evidence="1" id="KW-0732">Signal</keyword>
<proteinExistence type="predicted"/>
<name>A0A5C5Y7P1_9PLAN</name>
<protein>
    <recommendedName>
        <fullName evidence="4">DUF3500 domain-containing protein</fullName>
    </recommendedName>
</protein>
<organism evidence="2 3">
    <name type="scientific">Crateriforma conspicua</name>
    <dbReference type="NCBI Taxonomy" id="2527996"/>
    <lineage>
        <taxon>Bacteria</taxon>
        <taxon>Pseudomonadati</taxon>
        <taxon>Planctomycetota</taxon>
        <taxon>Planctomycetia</taxon>
        <taxon>Planctomycetales</taxon>
        <taxon>Planctomycetaceae</taxon>
        <taxon>Crateriforma</taxon>
    </lineage>
</organism>
<dbReference type="Pfam" id="PF12006">
    <property type="entry name" value="DUF3500"/>
    <property type="match status" value="1"/>
</dbReference>
<keyword evidence="3" id="KW-1185">Reference proteome</keyword>
<dbReference type="InterPro" id="IPR021889">
    <property type="entry name" value="DUF3500"/>
</dbReference>
<dbReference type="AlphaFoldDB" id="A0A5C5Y7P1"/>
<feature type="chain" id="PRO_5022737594" description="DUF3500 domain-containing protein" evidence="1">
    <location>
        <begin position="21"/>
        <end position="348"/>
    </location>
</feature>
<evidence type="ECO:0000313" key="3">
    <source>
        <dbReference type="Proteomes" id="UP000317238"/>
    </source>
</evidence>